<feature type="compositionally biased region" description="Polar residues" evidence="1">
    <location>
        <begin position="27"/>
        <end position="48"/>
    </location>
</feature>
<dbReference type="OrthoDB" id="10677325at2759"/>
<accession>A0A8X7VG10</accession>
<feature type="compositionally biased region" description="Polar residues" evidence="1">
    <location>
        <begin position="129"/>
        <end position="163"/>
    </location>
</feature>
<feature type="region of interest" description="Disordered" evidence="1">
    <location>
        <begin position="1"/>
        <end position="58"/>
    </location>
</feature>
<evidence type="ECO:0000313" key="3">
    <source>
        <dbReference type="Proteomes" id="UP000886595"/>
    </source>
</evidence>
<name>A0A8X7VG10_BRACI</name>
<dbReference type="AlphaFoldDB" id="A0A8X7VG10"/>
<organism evidence="2 3">
    <name type="scientific">Brassica carinata</name>
    <name type="common">Ethiopian mustard</name>
    <name type="synonym">Abyssinian cabbage</name>
    <dbReference type="NCBI Taxonomy" id="52824"/>
    <lineage>
        <taxon>Eukaryota</taxon>
        <taxon>Viridiplantae</taxon>
        <taxon>Streptophyta</taxon>
        <taxon>Embryophyta</taxon>
        <taxon>Tracheophyta</taxon>
        <taxon>Spermatophyta</taxon>
        <taxon>Magnoliopsida</taxon>
        <taxon>eudicotyledons</taxon>
        <taxon>Gunneridae</taxon>
        <taxon>Pentapetalae</taxon>
        <taxon>rosids</taxon>
        <taxon>malvids</taxon>
        <taxon>Brassicales</taxon>
        <taxon>Brassicaceae</taxon>
        <taxon>Brassiceae</taxon>
        <taxon>Brassica</taxon>
    </lineage>
</organism>
<dbReference type="EMBL" id="JAAMPC010000005">
    <property type="protein sequence ID" value="KAG2310519.1"/>
    <property type="molecule type" value="Genomic_DNA"/>
</dbReference>
<protein>
    <submittedName>
        <fullName evidence="2">Uncharacterized protein</fullName>
    </submittedName>
</protein>
<gene>
    <name evidence="2" type="ORF">Bca52824_022076</name>
</gene>
<evidence type="ECO:0000256" key="1">
    <source>
        <dbReference type="SAM" id="MobiDB-lite"/>
    </source>
</evidence>
<proteinExistence type="predicted"/>
<comment type="caution">
    <text evidence="2">The sequence shown here is derived from an EMBL/GenBank/DDBJ whole genome shotgun (WGS) entry which is preliminary data.</text>
</comment>
<feature type="compositionally biased region" description="Basic and acidic residues" evidence="1">
    <location>
        <begin position="49"/>
        <end position="58"/>
    </location>
</feature>
<keyword evidence="3" id="KW-1185">Reference proteome</keyword>
<feature type="region of interest" description="Disordered" evidence="1">
    <location>
        <begin position="124"/>
        <end position="170"/>
    </location>
</feature>
<sequence length="170" mass="18682">MSWHYSSSTLSSSSSSVSPPHTLSPPRTTSTASYHPTPSLYSPSNPTRAQERNEGDRFRSTIYRRRYLIQSNAYSPKFDAIQLNFHHHPQIRASCVIVPSGMDSKPVIENGVVEDSDEDKPIVFKRTSGVVSNSNQSKSNTQGSNAVSSTKVSPLRSPVTSSNKSKRVPD</sequence>
<evidence type="ECO:0000313" key="2">
    <source>
        <dbReference type="EMBL" id="KAG2310519.1"/>
    </source>
</evidence>
<reference evidence="2 3" key="1">
    <citation type="submission" date="2020-02" db="EMBL/GenBank/DDBJ databases">
        <authorList>
            <person name="Ma Q."/>
            <person name="Huang Y."/>
            <person name="Song X."/>
            <person name="Pei D."/>
        </authorList>
    </citation>
    <scope>NUCLEOTIDE SEQUENCE [LARGE SCALE GENOMIC DNA]</scope>
    <source>
        <strain evidence="2">Sxm20200214</strain>
        <tissue evidence="2">Leaf</tissue>
    </source>
</reference>
<feature type="compositionally biased region" description="Low complexity" evidence="1">
    <location>
        <begin position="1"/>
        <end position="26"/>
    </location>
</feature>
<dbReference type="Proteomes" id="UP000886595">
    <property type="component" value="Unassembled WGS sequence"/>
</dbReference>